<evidence type="ECO:0000313" key="23">
    <source>
        <dbReference type="EMBL" id="KAK0168770.1"/>
    </source>
</evidence>
<dbReference type="Gene3D" id="1.20.1250.20">
    <property type="entry name" value="MFS general substrate transporter like domains"/>
    <property type="match status" value="1"/>
</dbReference>
<evidence type="ECO:0000256" key="4">
    <source>
        <dbReference type="ARBA" id="ARBA00009232"/>
    </source>
</evidence>
<comment type="subunit">
    <text evidence="16">Binds MBD1. Binds SSBP1.</text>
</comment>
<evidence type="ECO:0000256" key="14">
    <source>
        <dbReference type="ARBA" id="ARBA00023204"/>
    </source>
</evidence>
<feature type="transmembrane region" description="Helical" evidence="21">
    <location>
        <begin position="12"/>
        <end position="37"/>
    </location>
</feature>
<dbReference type="GO" id="GO:0005886">
    <property type="term" value="C:plasma membrane"/>
    <property type="evidence" value="ECO:0007669"/>
    <property type="project" value="UniProtKB-SubCell"/>
</dbReference>
<keyword evidence="6" id="KW-0813">Transport</keyword>
<feature type="transmembrane region" description="Helical" evidence="21">
    <location>
        <begin position="170"/>
        <end position="188"/>
    </location>
</feature>
<dbReference type="CDD" id="cd00540">
    <property type="entry name" value="AAG"/>
    <property type="match status" value="1"/>
</dbReference>
<evidence type="ECO:0000313" key="24">
    <source>
        <dbReference type="Proteomes" id="UP001168972"/>
    </source>
</evidence>
<evidence type="ECO:0000256" key="17">
    <source>
        <dbReference type="ARBA" id="ARBA00068926"/>
    </source>
</evidence>
<feature type="domain" description="Major facilitator superfamily (MFS) profile" evidence="22">
    <location>
        <begin position="14"/>
        <end position="441"/>
    </location>
</feature>
<evidence type="ECO:0000256" key="13">
    <source>
        <dbReference type="ARBA" id="ARBA00023136"/>
    </source>
</evidence>
<dbReference type="SUPFAM" id="SSF103473">
    <property type="entry name" value="MFS general substrate transporter"/>
    <property type="match status" value="1"/>
</dbReference>
<reference evidence="23" key="1">
    <citation type="journal article" date="2023" name="bioRxiv">
        <title>Scaffold-level genome assemblies of two parasitoid biocontrol wasps reveal the parthenogenesis mechanism and an associated novel virus.</title>
        <authorList>
            <person name="Inwood S."/>
            <person name="Skelly J."/>
            <person name="Guhlin J."/>
            <person name="Harrop T."/>
            <person name="Goldson S."/>
            <person name="Dearden P."/>
        </authorList>
    </citation>
    <scope>NUCLEOTIDE SEQUENCE</scope>
    <source>
        <strain evidence="23">Lincoln</strain>
        <tissue evidence="23">Whole body</tissue>
    </source>
</reference>
<dbReference type="GO" id="GO:0003677">
    <property type="term" value="F:DNA binding"/>
    <property type="evidence" value="ECO:0007669"/>
    <property type="project" value="InterPro"/>
</dbReference>
<dbReference type="SUPFAM" id="SSF50486">
    <property type="entry name" value="FMT C-terminal domain-like"/>
    <property type="match status" value="1"/>
</dbReference>
<evidence type="ECO:0000256" key="2">
    <source>
        <dbReference type="ARBA" id="ARBA00002421"/>
    </source>
</evidence>
<dbReference type="AlphaFoldDB" id="A0AA39FFW5"/>
<comment type="caution">
    <text evidence="23">The sequence shown here is derived from an EMBL/GenBank/DDBJ whole genome shotgun (WGS) entry which is preliminary data.</text>
</comment>
<evidence type="ECO:0000256" key="9">
    <source>
        <dbReference type="ARBA" id="ARBA00022692"/>
    </source>
</evidence>
<dbReference type="EMBL" id="JAQQBR010001831">
    <property type="protein sequence ID" value="KAK0168770.1"/>
    <property type="molecule type" value="Genomic_DNA"/>
</dbReference>
<keyword evidence="13 21" id="KW-0472">Membrane</keyword>
<dbReference type="InterPro" id="IPR050549">
    <property type="entry name" value="MFS_Trehalose_Transporter"/>
</dbReference>
<dbReference type="InterPro" id="IPR036995">
    <property type="entry name" value="MPG_sf"/>
</dbReference>
<feature type="transmembrane region" description="Helical" evidence="21">
    <location>
        <begin position="286"/>
        <end position="309"/>
    </location>
</feature>
<dbReference type="FunFam" id="3.10.300.10:FF:000001">
    <property type="entry name" value="Putative 3-methyladenine DNA glycosylase"/>
    <property type="match status" value="1"/>
</dbReference>
<dbReference type="FunFam" id="1.20.1250.20:FF:000218">
    <property type="entry name" value="facilitated trehalose transporter Tret1"/>
    <property type="match status" value="1"/>
</dbReference>
<keyword evidence="11" id="KW-0378">Hydrolase</keyword>
<comment type="catalytic activity">
    <reaction evidence="1">
        <text>Hydrolysis of alkylated DNA, releasing 3-methyladenine, 3-methylguanine, 7-methylguanine and 7-methyladenine.</text>
        <dbReference type="EC" id="3.2.2.21"/>
    </reaction>
</comment>
<reference evidence="23" key="2">
    <citation type="submission" date="2023-03" db="EMBL/GenBank/DDBJ databases">
        <authorList>
            <person name="Inwood S.N."/>
            <person name="Skelly J.G."/>
            <person name="Guhlin J."/>
            <person name="Harrop T.W.R."/>
            <person name="Goldson S.G."/>
            <person name="Dearden P.K."/>
        </authorList>
    </citation>
    <scope>NUCLEOTIDE SEQUENCE</scope>
    <source>
        <strain evidence="23">Lincoln</strain>
        <tissue evidence="23">Whole body</tissue>
    </source>
</reference>
<dbReference type="InterPro" id="IPR036259">
    <property type="entry name" value="MFS_trans_sf"/>
</dbReference>
<evidence type="ECO:0000256" key="16">
    <source>
        <dbReference type="ARBA" id="ARBA00066187"/>
    </source>
</evidence>
<dbReference type="InterPro" id="IPR005828">
    <property type="entry name" value="MFS_sugar_transport-like"/>
</dbReference>
<evidence type="ECO:0000256" key="18">
    <source>
        <dbReference type="ARBA" id="ARBA00076879"/>
    </source>
</evidence>
<feature type="transmembrane region" description="Helical" evidence="21">
    <location>
        <begin position="86"/>
        <end position="103"/>
    </location>
</feature>
<protein>
    <recommendedName>
        <fullName evidence="17">DNA-3-methyladenine glycosylase</fullName>
        <ecNumber evidence="5">3.2.2.21</ecNumber>
    </recommendedName>
    <alternativeName>
        <fullName evidence="18">3-alkyladenine DNA glycosylase</fullName>
    </alternativeName>
    <alternativeName>
        <fullName evidence="15">3-methyladenine DNA glycosidase</fullName>
    </alternativeName>
    <alternativeName>
        <fullName evidence="20">ADPG</fullName>
    </alternativeName>
    <alternativeName>
        <fullName evidence="19">N-methylpurine-DNA glycosylase</fullName>
    </alternativeName>
</protein>
<feature type="transmembrane region" description="Helical" evidence="21">
    <location>
        <begin position="350"/>
        <end position="370"/>
    </location>
</feature>
<keyword evidence="9 21" id="KW-0812">Transmembrane</keyword>
<dbReference type="GO" id="GO:0022857">
    <property type="term" value="F:transmembrane transporter activity"/>
    <property type="evidence" value="ECO:0007669"/>
    <property type="project" value="InterPro"/>
</dbReference>
<feature type="transmembrane region" description="Helical" evidence="21">
    <location>
        <begin position="316"/>
        <end position="338"/>
    </location>
</feature>
<evidence type="ECO:0000256" key="8">
    <source>
        <dbReference type="ARBA" id="ARBA00022597"/>
    </source>
</evidence>
<keyword evidence="7" id="KW-1003">Cell membrane</keyword>
<organism evidence="23 24">
    <name type="scientific">Microctonus hyperodae</name>
    <name type="common">Parasitoid wasp</name>
    <dbReference type="NCBI Taxonomy" id="165561"/>
    <lineage>
        <taxon>Eukaryota</taxon>
        <taxon>Metazoa</taxon>
        <taxon>Ecdysozoa</taxon>
        <taxon>Arthropoda</taxon>
        <taxon>Hexapoda</taxon>
        <taxon>Insecta</taxon>
        <taxon>Pterygota</taxon>
        <taxon>Neoptera</taxon>
        <taxon>Endopterygota</taxon>
        <taxon>Hymenoptera</taxon>
        <taxon>Apocrita</taxon>
        <taxon>Ichneumonoidea</taxon>
        <taxon>Braconidae</taxon>
        <taxon>Euphorinae</taxon>
        <taxon>Microctonus</taxon>
    </lineage>
</organism>
<dbReference type="Pfam" id="PF02245">
    <property type="entry name" value="Pur_DNA_glyco"/>
    <property type="match status" value="1"/>
</dbReference>
<dbReference type="GO" id="GO:0003905">
    <property type="term" value="F:alkylbase DNA N-glycosylase activity"/>
    <property type="evidence" value="ECO:0007669"/>
    <property type="project" value="UniProtKB-EC"/>
</dbReference>
<feature type="transmembrane region" description="Helical" evidence="21">
    <location>
        <begin position="143"/>
        <end position="164"/>
    </location>
</feature>
<name>A0AA39FFW5_MICHY</name>
<keyword evidence="8" id="KW-0762">Sugar transport</keyword>
<dbReference type="PANTHER" id="PTHR48021">
    <property type="match status" value="1"/>
</dbReference>
<dbReference type="InterPro" id="IPR003180">
    <property type="entry name" value="MPG"/>
</dbReference>
<comment type="function">
    <text evidence="2">Hydrolysis of the deoxyribose N-glycosidic bond to excise 3-methyladenine, and 7-methylguanine from the damaged DNA polymer formed by alkylation lesions.</text>
</comment>
<sequence length="762" mass="84654">MNPAKITLWPQWFTGFTICLAVLTAGLSNGWTSPYLAQLTSPYADTPLKLTDEEASWVASLLPLGRFGGAICGAISQGIIGRRKTLIIAILPTVFGWACTIILKTVTWLYIARFACGVGVAMLWTTLSLFLGEIADPSIRGSLIFLNTNAASVGALIGTAIGPYIPMDQFGYVGLTISILYIVLIYFIPESPYHHVLNGNMKRAELSLKWFKREADVAKEIQELKDFVGNSSNVTFSMRLKELMQSKNLRKIVMMFMLNIFVYVGGHNTMNYYAEIIVIKSAVSVTPSTVVTSLCLCTVIAGATATIFVDKFGRRTLLIASSLGTSLALILLGSHFHLLSIGFEAASLTWLPIFALFLFNFSITCGLIPVPNALVSELFPPMLKTIASMFFSGSSALIAFMVSKTFQSLVNIIDEKYVFWMFAVGAFCATPYTYLWIPETTAKTLIEIQKTDKNTIENGNENTKITVMSRAHLHRKAKNITDEIENEEKSTTSDAPALICKELPNDETKRKKLRTKVNLELMKQELKQLEDPPGTSLERMLSINRLKYDFFNVPCEDLAQNLLGKILVRKLENGTILKGKIVETESYLAGIDKASQTYQYRLTPRTLPLYLPSGTIYVYMTYGMYCCVNISCQGEGAAVLIRALEPIEGIDQMTALRLSNSKSKNTKVLKPHEICNGPSKLCMALQIAREHCKYSIVTWKGMWIETDTNSTNENIQIVKCSRIGIESAGPEWANKPLRYYIYGNSSVSKRNKKAEAAFTISE</sequence>
<evidence type="ECO:0000256" key="21">
    <source>
        <dbReference type="SAM" id="Phobius"/>
    </source>
</evidence>
<dbReference type="InterPro" id="IPR020846">
    <property type="entry name" value="MFS_dom"/>
</dbReference>
<dbReference type="Proteomes" id="UP001168972">
    <property type="component" value="Unassembled WGS sequence"/>
</dbReference>
<dbReference type="Gene3D" id="3.10.300.10">
    <property type="entry name" value="Methylpurine-DNA glycosylase (MPG)"/>
    <property type="match status" value="1"/>
</dbReference>
<dbReference type="PROSITE" id="PS50850">
    <property type="entry name" value="MFS"/>
    <property type="match status" value="1"/>
</dbReference>
<evidence type="ECO:0000259" key="22">
    <source>
        <dbReference type="PROSITE" id="PS50850"/>
    </source>
</evidence>
<dbReference type="NCBIfam" id="TIGR00567">
    <property type="entry name" value="3mg"/>
    <property type="match status" value="1"/>
</dbReference>
<feature type="transmembrane region" description="Helical" evidence="21">
    <location>
        <begin position="248"/>
        <end position="266"/>
    </location>
</feature>
<dbReference type="Pfam" id="PF00083">
    <property type="entry name" value="Sugar_tr"/>
    <property type="match status" value="1"/>
</dbReference>
<evidence type="ECO:0000256" key="10">
    <source>
        <dbReference type="ARBA" id="ARBA00022763"/>
    </source>
</evidence>
<keyword evidence="24" id="KW-1185">Reference proteome</keyword>
<dbReference type="PANTHER" id="PTHR48021:SF1">
    <property type="entry name" value="GH07001P-RELATED"/>
    <property type="match status" value="1"/>
</dbReference>
<keyword evidence="14" id="KW-0234">DNA repair</keyword>
<feature type="transmembrane region" description="Helical" evidence="21">
    <location>
        <begin position="109"/>
        <end position="131"/>
    </location>
</feature>
<proteinExistence type="inferred from homology"/>
<gene>
    <name evidence="23" type="ORF">PV327_002540</name>
</gene>
<evidence type="ECO:0000256" key="5">
    <source>
        <dbReference type="ARBA" id="ARBA00012000"/>
    </source>
</evidence>
<keyword evidence="10" id="KW-0227">DNA damage</keyword>
<dbReference type="GO" id="GO:0006284">
    <property type="term" value="P:base-excision repair"/>
    <property type="evidence" value="ECO:0007669"/>
    <property type="project" value="InterPro"/>
</dbReference>
<dbReference type="EC" id="3.2.2.21" evidence="5"/>
<evidence type="ECO:0000256" key="11">
    <source>
        <dbReference type="ARBA" id="ARBA00022801"/>
    </source>
</evidence>
<evidence type="ECO:0000256" key="20">
    <source>
        <dbReference type="ARBA" id="ARBA00082988"/>
    </source>
</evidence>
<evidence type="ECO:0000256" key="19">
    <source>
        <dbReference type="ARBA" id="ARBA00078171"/>
    </source>
</evidence>
<comment type="subcellular location">
    <subcellularLocation>
        <location evidence="3">Cell membrane</location>
        <topology evidence="3">Multi-pass membrane protein</topology>
    </subcellularLocation>
</comment>
<dbReference type="HAMAP" id="MF_00527">
    <property type="entry name" value="3MGH"/>
    <property type="match status" value="1"/>
</dbReference>
<accession>A0AA39FFW5</accession>
<evidence type="ECO:0000256" key="7">
    <source>
        <dbReference type="ARBA" id="ARBA00022475"/>
    </source>
</evidence>
<comment type="similarity">
    <text evidence="4">Belongs to the DNA glycosylase MPG family.</text>
</comment>
<evidence type="ECO:0000256" key="12">
    <source>
        <dbReference type="ARBA" id="ARBA00022989"/>
    </source>
</evidence>
<evidence type="ECO:0000256" key="15">
    <source>
        <dbReference type="ARBA" id="ARBA00033426"/>
    </source>
</evidence>
<keyword evidence="12 21" id="KW-1133">Transmembrane helix</keyword>
<feature type="transmembrane region" description="Helical" evidence="21">
    <location>
        <begin position="382"/>
        <end position="402"/>
    </location>
</feature>
<feature type="transmembrane region" description="Helical" evidence="21">
    <location>
        <begin position="417"/>
        <end position="437"/>
    </location>
</feature>
<evidence type="ECO:0000256" key="1">
    <source>
        <dbReference type="ARBA" id="ARBA00000086"/>
    </source>
</evidence>
<evidence type="ECO:0000256" key="3">
    <source>
        <dbReference type="ARBA" id="ARBA00004651"/>
    </source>
</evidence>
<dbReference type="InterPro" id="IPR011034">
    <property type="entry name" value="Formyl_transferase-like_C_sf"/>
</dbReference>
<evidence type="ECO:0000256" key="6">
    <source>
        <dbReference type="ARBA" id="ARBA00022448"/>
    </source>
</evidence>